<sequence length="398" mass="42625">MRPVLPVIVVSQFLCTSLWFAGNAIAGDIAEQMALGTGFLAHLTSAIQFGFIVGTLVFAVFAVSDRFSPSRVFFASAILAGLFNLGISLADIMPSQILAFRFLTGFFLAGIYPVGMKIASDYYQKGLGKSLGFLVGALVLGTAFPHLLKSMGTGLDWQFVVYITSALAAAGGLAILLLVPDGPFRRPAQKLKFTAFLDGFRQREFRAAAFGYFGHMWELYTFWAFVPVILATFRQRHPAVALDVPLLSFGIIGLGSLACAFGGLLSQRLGAKPVATGALLLSCLCCLASPLFVFSDSAPVLIVFLFFWGLVVIADSPLFSTLVAQSAPEKSRGTSLTIVNCLGFALTILSLQFVNFFSTKVSSQYLYLLLAIGPALGLAALLGKRKSAPFTSKADTRR</sequence>
<dbReference type="PANTHER" id="PTHR23521">
    <property type="entry name" value="TRANSPORTER MFS SUPERFAMILY"/>
    <property type="match status" value="1"/>
</dbReference>
<feature type="transmembrane region" description="Helical" evidence="4">
    <location>
        <begin position="72"/>
        <end position="90"/>
    </location>
</feature>
<dbReference type="Pfam" id="PF07690">
    <property type="entry name" value="MFS_1"/>
    <property type="match status" value="1"/>
</dbReference>
<evidence type="ECO:0000313" key="7">
    <source>
        <dbReference type="Proteomes" id="UP000664317"/>
    </source>
</evidence>
<keyword evidence="7" id="KW-1185">Reference proteome</keyword>
<feature type="transmembrane region" description="Helical" evidence="4">
    <location>
        <begin position="96"/>
        <end position="115"/>
    </location>
</feature>
<protein>
    <submittedName>
        <fullName evidence="6">MFS transporter</fullName>
    </submittedName>
</protein>
<feature type="transmembrane region" description="Helical" evidence="4">
    <location>
        <begin position="210"/>
        <end position="233"/>
    </location>
</feature>
<comment type="caution">
    <text evidence="6">The sequence shown here is derived from an EMBL/GenBank/DDBJ whole genome shotgun (WGS) entry which is preliminary data.</text>
</comment>
<feature type="transmembrane region" description="Helical" evidence="4">
    <location>
        <begin position="127"/>
        <end position="147"/>
    </location>
</feature>
<dbReference type="InterPro" id="IPR020846">
    <property type="entry name" value="MFS_dom"/>
</dbReference>
<dbReference type="PANTHER" id="PTHR23521:SF3">
    <property type="entry name" value="MFS TRANSPORTER"/>
    <property type="match status" value="1"/>
</dbReference>
<gene>
    <name evidence="6" type="ORF">J0A68_08520</name>
</gene>
<evidence type="ECO:0000256" key="2">
    <source>
        <dbReference type="ARBA" id="ARBA00022989"/>
    </source>
</evidence>
<feature type="transmembrane region" description="Helical" evidence="4">
    <location>
        <begin position="159"/>
        <end position="179"/>
    </location>
</feature>
<feature type="transmembrane region" description="Helical" evidence="4">
    <location>
        <begin position="42"/>
        <end position="63"/>
    </location>
</feature>
<dbReference type="PROSITE" id="PS50850">
    <property type="entry name" value="MFS"/>
    <property type="match status" value="1"/>
</dbReference>
<feature type="transmembrane region" description="Helical" evidence="4">
    <location>
        <begin position="300"/>
        <end position="324"/>
    </location>
</feature>
<evidence type="ECO:0000313" key="6">
    <source>
        <dbReference type="EMBL" id="MBN7810996.1"/>
    </source>
</evidence>
<evidence type="ECO:0000256" key="3">
    <source>
        <dbReference type="ARBA" id="ARBA00023136"/>
    </source>
</evidence>
<proteinExistence type="predicted"/>
<dbReference type="SUPFAM" id="SSF103473">
    <property type="entry name" value="MFS general substrate transporter"/>
    <property type="match status" value="1"/>
</dbReference>
<dbReference type="Gene3D" id="1.20.1250.20">
    <property type="entry name" value="MFS general substrate transporter like domains"/>
    <property type="match status" value="1"/>
</dbReference>
<keyword evidence="2 4" id="KW-1133">Transmembrane helix</keyword>
<dbReference type="EMBL" id="JAFKCT010000003">
    <property type="protein sequence ID" value="MBN7810996.1"/>
    <property type="molecule type" value="Genomic_DNA"/>
</dbReference>
<feature type="transmembrane region" description="Helical" evidence="4">
    <location>
        <begin position="277"/>
        <end position="294"/>
    </location>
</feature>
<feature type="domain" description="Major facilitator superfamily (MFS) profile" evidence="5">
    <location>
        <begin position="1"/>
        <end position="389"/>
    </location>
</feature>
<evidence type="ECO:0000256" key="4">
    <source>
        <dbReference type="SAM" id="Phobius"/>
    </source>
</evidence>
<name>A0ABS3C1N0_9BACT</name>
<evidence type="ECO:0000259" key="5">
    <source>
        <dbReference type="PROSITE" id="PS50850"/>
    </source>
</evidence>
<dbReference type="InterPro" id="IPR036259">
    <property type="entry name" value="MFS_trans_sf"/>
</dbReference>
<accession>A0ABS3C1N0</accession>
<feature type="transmembrane region" description="Helical" evidence="4">
    <location>
        <begin position="364"/>
        <end position="383"/>
    </location>
</feature>
<dbReference type="RefSeq" id="WP_206577783.1">
    <property type="nucleotide sequence ID" value="NZ_JAFKCT010000003.1"/>
</dbReference>
<keyword evidence="3 4" id="KW-0472">Membrane</keyword>
<dbReference type="InterPro" id="IPR011701">
    <property type="entry name" value="MFS"/>
</dbReference>
<keyword evidence="1 4" id="KW-0812">Transmembrane</keyword>
<evidence type="ECO:0000256" key="1">
    <source>
        <dbReference type="ARBA" id="ARBA00022692"/>
    </source>
</evidence>
<organism evidence="6 7">
    <name type="scientific">Algoriphagus oliviformis</name>
    <dbReference type="NCBI Taxonomy" id="2811231"/>
    <lineage>
        <taxon>Bacteria</taxon>
        <taxon>Pseudomonadati</taxon>
        <taxon>Bacteroidota</taxon>
        <taxon>Cytophagia</taxon>
        <taxon>Cytophagales</taxon>
        <taxon>Cyclobacteriaceae</taxon>
        <taxon>Algoriphagus</taxon>
    </lineage>
</organism>
<feature type="transmembrane region" description="Helical" evidence="4">
    <location>
        <begin position="336"/>
        <end position="358"/>
    </location>
</feature>
<dbReference type="Proteomes" id="UP000664317">
    <property type="component" value="Unassembled WGS sequence"/>
</dbReference>
<feature type="transmembrane region" description="Helical" evidence="4">
    <location>
        <begin position="245"/>
        <end position="265"/>
    </location>
</feature>
<reference evidence="6 7" key="1">
    <citation type="submission" date="2021-03" db="EMBL/GenBank/DDBJ databases">
        <title>novel species isolated from a fishpond in China.</title>
        <authorList>
            <person name="Lu H."/>
            <person name="Cai Z."/>
        </authorList>
    </citation>
    <scope>NUCLEOTIDE SEQUENCE [LARGE SCALE GENOMIC DNA]</scope>
    <source>
        <strain evidence="6 7">H41</strain>
    </source>
</reference>